<gene>
    <name evidence="2" type="ORF">J2S69_005315</name>
    <name evidence="1" type="ORF">O2L01_18175</name>
</gene>
<evidence type="ECO:0000313" key="3">
    <source>
        <dbReference type="Proteomes" id="UP001145799"/>
    </source>
</evidence>
<dbReference type="EMBL" id="JAVDYD010000001">
    <property type="protein sequence ID" value="MDR7341596.1"/>
    <property type="molecule type" value="Genomic_DNA"/>
</dbReference>
<dbReference type="RefSeq" id="WP_270123418.1">
    <property type="nucleotide sequence ID" value="NZ_BAAAOM010000001.1"/>
</dbReference>
<reference evidence="2 4" key="2">
    <citation type="submission" date="2023-07" db="EMBL/GenBank/DDBJ databases">
        <title>Sequencing the genomes of 1000 actinobacteria strains.</title>
        <authorList>
            <person name="Klenk H.-P."/>
        </authorList>
    </citation>
    <scope>NUCLEOTIDE SEQUENCE [LARGE SCALE GENOMIC DNA]</scope>
    <source>
        <strain evidence="2 4">DSM 44724</strain>
    </source>
</reference>
<comment type="caution">
    <text evidence="1">The sequence shown here is derived from an EMBL/GenBank/DDBJ whole genome shotgun (WGS) entry which is preliminary data.</text>
</comment>
<keyword evidence="4" id="KW-1185">Reference proteome</keyword>
<dbReference type="EMBL" id="JAPZVQ010000012">
    <property type="protein sequence ID" value="MDA1386931.1"/>
    <property type="molecule type" value="Genomic_DNA"/>
</dbReference>
<proteinExistence type="predicted"/>
<dbReference type="Proteomes" id="UP001183604">
    <property type="component" value="Unassembled WGS sequence"/>
</dbReference>
<evidence type="ECO:0000313" key="2">
    <source>
        <dbReference type="EMBL" id="MDR7341596.1"/>
    </source>
</evidence>
<reference evidence="1" key="1">
    <citation type="submission" date="2022-12" db="EMBL/GenBank/DDBJ databases">
        <title>Gycomyces niveus sp.nov., a novel actinomycete isolated from soil in Shouguang.</title>
        <authorList>
            <person name="Yang X."/>
        </authorList>
    </citation>
    <scope>NUCLEOTIDE SEQUENCE</scope>
    <source>
        <strain evidence="1">DSM 44724</strain>
    </source>
</reference>
<name>A0A9X3PK18_9ACTN</name>
<dbReference type="Proteomes" id="UP001145799">
    <property type="component" value="Unassembled WGS sequence"/>
</dbReference>
<organism evidence="1 3">
    <name type="scientific">Glycomyces lechevalierae</name>
    <dbReference type="NCBI Taxonomy" id="256034"/>
    <lineage>
        <taxon>Bacteria</taxon>
        <taxon>Bacillati</taxon>
        <taxon>Actinomycetota</taxon>
        <taxon>Actinomycetes</taxon>
        <taxon>Glycomycetales</taxon>
        <taxon>Glycomycetaceae</taxon>
        <taxon>Glycomyces</taxon>
    </lineage>
</organism>
<dbReference type="AlphaFoldDB" id="A0A9X3PK18"/>
<evidence type="ECO:0000313" key="1">
    <source>
        <dbReference type="EMBL" id="MDA1386931.1"/>
    </source>
</evidence>
<sequence length="73" mass="8049">MTRHNINVNDEIWQIAAESGNASAYIEQAVKARYLKELRDAGNAVVAAMPQKEVDDWTALGMSSVDDAQEGRK</sequence>
<accession>A0A9X3PK18</accession>
<evidence type="ECO:0000313" key="4">
    <source>
        <dbReference type="Proteomes" id="UP001183604"/>
    </source>
</evidence>
<protein>
    <submittedName>
        <fullName evidence="1">Uncharacterized protein</fullName>
    </submittedName>
</protein>